<organism evidence="1 2">
    <name type="scientific">Thioclava pacifica DSM 10166</name>
    <dbReference type="NCBI Taxonomy" id="1353537"/>
    <lineage>
        <taxon>Bacteria</taxon>
        <taxon>Pseudomonadati</taxon>
        <taxon>Pseudomonadota</taxon>
        <taxon>Alphaproteobacteria</taxon>
        <taxon>Rhodobacterales</taxon>
        <taxon>Paracoccaceae</taxon>
        <taxon>Thioclava</taxon>
    </lineage>
</organism>
<evidence type="ECO:0000313" key="1">
    <source>
        <dbReference type="EMBL" id="KEO52832.1"/>
    </source>
</evidence>
<keyword evidence="2" id="KW-1185">Reference proteome</keyword>
<comment type="caution">
    <text evidence="1">The sequence shown here is derived from an EMBL/GenBank/DDBJ whole genome shotgun (WGS) entry which is preliminary data.</text>
</comment>
<sequence>MHGQIRRIDAFSSNQIIRFGASEEFDLSDTVGLLPDPMQTLDHLGRLLKSLIP</sequence>
<evidence type="ECO:0000313" key="2">
    <source>
        <dbReference type="Proteomes" id="UP000027432"/>
    </source>
</evidence>
<gene>
    <name evidence="1" type="ORF">TP2_07785</name>
</gene>
<dbReference type="AlphaFoldDB" id="A0A074JTZ4"/>
<protein>
    <submittedName>
        <fullName evidence="1">Uncharacterized protein</fullName>
    </submittedName>
</protein>
<name>A0A074JTZ4_9RHOB</name>
<dbReference type="Proteomes" id="UP000027432">
    <property type="component" value="Unassembled WGS sequence"/>
</dbReference>
<accession>A0A074JTZ4</accession>
<proteinExistence type="predicted"/>
<reference evidence="1 2" key="1">
    <citation type="submission" date="2013-07" db="EMBL/GenBank/DDBJ databases">
        <title>Thioclava pacifica DSM 10166 Genome Sequencing.</title>
        <authorList>
            <person name="Lai Q."/>
            <person name="Shao Z."/>
        </authorList>
    </citation>
    <scope>NUCLEOTIDE SEQUENCE [LARGE SCALE GENOMIC DNA]</scope>
    <source>
        <strain evidence="1 2">DSM 10166</strain>
    </source>
</reference>
<dbReference type="EMBL" id="AUND01000023">
    <property type="protein sequence ID" value="KEO52832.1"/>
    <property type="molecule type" value="Genomic_DNA"/>
</dbReference>